<dbReference type="InterPro" id="IPR050468">
    <property type="entry name" value="Cuticle_Struct_Prot"/>
</dbReference>
<dbReference type="InterPro" id="IPR000618">
    <property type="entry name" value="Insect_cuticle"/>
</dbReference>
<evidence type="ECO:0000256" key="1">
    <source>
        <dbReference type="ARBA" id="ARBA00022460"/>
    </source>
</evidence>
<sequence length="361" mass="36624">MEKVAGNYNFGYDESHSSGGSFRRESGNSLGVKTGSYGLHNADGRVRVVNYVADGAGFRASIATNEPGTVLGNYNFGYDEKHTSGGSWRKESGDANGNTVGSYGLTDADGRVRVVHYVADIHGFRASVATNEPGTAPSSPSGVGINAPMGPTGPHGDVTLDGVSLSAAPVDVAAAPAESLADASPVAVPAPVTYAAAPIPRVAVAAPQVTYRAPEVTYAASQLNYATAPVARVAVAAPQVTYNAPQIVYAAAAPRITYAAAPVTRLAYASAPYGRVAYGGPFRVSSVGHQIAAAAAPVSYTAVAPAAVKFANFGPAQVATHAAATAVATYAVPAPVFRRVVPIEFVGAGQAYLGGHGKYGR</sequence>
<gene>
    <name evidence="4" type="ORF">IscW_ISCW019777</name>
</gene>
<dbReference type="EnsemblMetazoa" id="ISCW019777-RA">
    <property type="protein sequence ID" value="ISCW019777-PA"/>
    <property type="gene ID" value="ISCW019777"/>
</dbReference>
<dbReference type="VEuPathDB" id="VectorBase:ISCW019777"/>
<keyword evidence="6" id="KW-1185">Reference proteome</keyword>
<dbReference type="Proteomes" id="UP000001555">
    <property type="component" value="Unassembled WGS sequence"/>
</dbReference>
<dbReference type="EMBL" id="ABJB010458103">
    <property type="status" value="NOT_ANNOTATED_CDS"/>
    <property type="molecule type" value="Genomic_DNA"/>
</dbReference>
<evidence type="ECO:0000313" key="4">
    <source>
        <dbReference type="EMBL" id="EEC11066.1"/>
    </source>
</evidence>
<dbReference type="GO" id="GO:0008010">
    <property type="term" value="F:structural constituent of chitin-based larval cuticle"/>
    <property type="evidence" value="ECO:0000318"/>
    <property type="project" value="GO_Central"/>
</dbReference>
<dbReference type="OrthoDB" id="8021718at2759"/>
<dbReference type="HOGENOM" id="CLU_767875_0_0_1"/>
<dbReference type="GO" id="GO:0062129">
    <property type="term" value="C:chitin-based extracellular matrix"/>
    <property type="evidence" value="ECO:0000318"/>
    <property type="project" value="GO_Central"/>
</dbReference>
<feature type="region of interest" description="Disordered" evidence="3">
    <location>
        <begin position="129"/>
        <end position="161"/>
    </location>
</feature>
<dbReference type="AlphaFoldDB" id="B7PWU4"/>
<dbReference type="InterPro" id="IPR031311">
    <property type="entry name" value="CHIT_BIND_RR_consensus"/>
</dbReference>
<dbReference type="VEuPathDB" id="VectorBase:ISCI019771"/>
<dbReference type="PROSITE" id="PS00233">
    <property type="entry name" value="CHIT_BIND_RR_1"/>
    <property type="match status" value="2"/>
</dbReference>
<evidence type="ECO:0000256" key="2">
    <source>
        <dbReference type="PROSITE-ProRule" id="PRU00497"/>
    </source>
</evidence>
<proteinExistence type="predicted"/>
<reference evidence="4 6" key="1">
    <citation type="submission" date="2008-03" db="EMBL/GenBank/DDBJ databases">
        <title>Annotation of Ixodes scapularis.</title>
        <authorList>
            <consortium name="Ixodes scapularis Genome Project Consortium"/>
            <person name="Caler E."/>
            <person name="Hannick L.I."/>
            <person name="Bidwell S."/>
            <person name="Joardar V."/>
            <person name="Thiagarajan M."/>
            <person name="Amedeo P."/>
            <person name="Galinsky K.J."/>
            <person name="Schobel S."/>
            <person name="Inman J."/>
            <person name="Hostetler J."/>
            <person name="Miller J."/>
            <person name="Hammond M."/>
            <person name="Megy K."/>
            <person name="Lawson D."/>
            <person name="Kodira C."/>
            <person name="Sutton G."/>
            <person name="Meyer J."/>
            <person name="Hill C.A."/>
            <person name="Birren B."/>
            <person name="Nene V."/>
            <person name="Collins F."/>
            <person name="Alarcon-Chaidez F."/>
            <person name="Wikel S."/>
            <person name="Strausberg R."/>
        </authorList>
    </citation>
    <scope>NUCLEOTIDE SEQUENCE [LARGE SCALE GENOMIC DNA]</scope>
    <source>
        <strain evidence="6">Wikel</strain>
        <strain evidence="4">Wikel colony</strain>
    </source>
</reference>
<reference evidence="5" key="2">
    <citation type="submission" date="2020-05" db="UniProtKB">
        <authorList>
            <consortium name="EnsemblMetazoa"/>
        </authorList>
    </citation>
    <scope>IDENTIFICATION</scope>
    <source>
        <strain evidence="5">wikel</strain>
    </source>
</reference>
<dbReference type="PANTHER" id="PTHR10380:SF173">
    <property type="entry name" value="CUTICULAR PROTEIN 47EF, ISOFORM C-RELATED"/>
    <property type="match status" value="1"/>
</dbReference>
<keyword evidence="1 2" id="KW-0193">Cuticle</keyword>
<dbReference type="VEuPathDB" id="VectorBase:ISCP_020138"/>
<dbReference type="EMBL" id="ABJB010537580">
    <property type="status" value="NOT_ANNOTATED_CDS"/>
    <property type="molecule type" value="Genomic_DNA"/>
</dbReference>
<accession>B7PWU4</accession>
<protein>
    <submittedName>
        <fullName evidence="4 5">Cuticle protein, putative</fullName>
    </submittedName>
</protein>
<evidence type="ECO:0000313" key="6">
    <source>
        <dbReference type="Proteomes" id="UP000001555"/>
    </source>
</evidence>
<dbReference type="PaxDb" id="6945-B7PWU4"/>
<name>B7PWU4_IXOSC</name>
<evidence type="ECO:0000256" key="3">
    <source>
        <dbReference type="SAM" id="MobiDB-lite"/>
    </source>
</evidence>
<dbReference type="PROSITE" id="PS51155">
    <property type="entry name" value="CHIT_BIND_RR_2"/>
    <property type="match status" value="2"/>
</dbReference>
<evidence type="ECO:0000313" key="5">
    <source>
        <dbReference type="EnsemblMetazoa" id="ISCW019777-PA"/>
    </source>
</evidence>
<dbReference type="Pfam" id="PF00379">
    <property type="entry name" value="Chitin_bind_4"/>
    <property type="match status" value="2"/>
</dbReference>
<organism>
    <name type="scientific">Ixodes scapularis</name>
    <name type="common">Black-legged tick</name>
    <name type="synonym">Deer tick</name>
    <dbReference type="NCBI Taxonomy" id="6945"/>
    <lineage>
        <taxon>Eukaryota</taxon>
        <taxon>Metazoa</taxon>
        <taxon>Ecdysozoa</taxon>
        <taxon>Arthropoda</taxon>
        <taxon>Chelicerata</taxon>
        <taxon>Arachnida</taxon>
        <taxon>Acari</taxon>
        <taxon>Parasitiformes</taxon>
        <taxon>Ixodida</taxon>
        <taxon>Ixodoidea</taxon>
        <taxon>Ixodidae</taxon>
        <taxon>Ixodinae</taxon>
        <taxon>Ixodes</taxon>
    </lineage>
</organism>
<feature type="compositionally biased region" description="Polar residues" evidence="3">
    <location>
        <begin position="129"/>
        <end position="141"/>
    </location>
</feature>
<dbReference type="InParanoid" id="B7PWU4"/>
<dbReference type="PANTHER" id="PTHR10380">
    <property type="entry name" value="CUTICLE PROTEIN"/>
    <property type="match status" value="1"/>
</dbReference>
<dbReference type="EMBL" id="DS810236">
    <property type="protein sequence ID" value="EEC11066.1"/>
    <property type="molecule type" value="Genomic_DNA"/>
</dbReference>
<dbReference type="VEuPathDB" id="VectorBase:ISCP_036514"/>
<dbReference type="EMBL" id="ABJB010677928">
    <property type="status" value="NOT_ANNOTATED_CDS"/>
    <property type="molecule type" value="Genomic_DNA"/>
</dbReference>